<feature type="transmembrane region" description="Helical" evidence="7">
    <location>
        <begin position="33"/>
        <end position="52"/>
    </location>
</feature>
<dbReference type="PANTHER" id="PTHR24241:SF76">
    <property type="entry name" value="NEUROPEPTIDE SIFAMIDE RECEPTOR"/>
    <property type="match status" value="1"/>
</dbReference>
<keyword evidence="6" id="KW-0675">Receptor</keyword>
<proteinExistence type="predicted"/>
<protein>
    <recommendedName>
        <fullName evidence="8">G-protein coupled receptors family 1 profile domain-containing protein</fullName>
    </recommendedName>
</protein>
<reference evidence="9 10" key="1">
    <citation type="submission" date="2024-11" db="EMBL/GenBank/DDBJ databases">
        <title>Chromosome-level genome assembly of the freshwater bivalve Anodonta woodiana.</title>
        <authorList>
            <person name="Chen X."/>
        </authorList>
    </citation>
    <scope>NUCLEOTIDE SEQUENCE [LARGE SCALE GENOMIC DNA]</scope>
    <source>
        <strain evidence="9">MN2024</strain>
        <tissue evidence="9">Gills</tissue>
    </source>
</reference>
<dbReference type="PRINTS" id="PR00237">
    <property type="entry name" value="GPCRRHODOPSN"/>
</dbReference>
<accession>A0ABD3XY04</accession>
<dbReference type="PROSITE" id="PS50262">
    <property type="entry name" value="G_PROTEIN_RECEP_F1_2"/>
    <property type="match status" value="1"/>
</dbReference>
<keyword evidence="2" id="KW-1003">Cell membrane</keyword>
<evidence type="ECO:0000259" key="8">
    <source>
        <dbReference type="PROSITE" id="PS50262"/>
    </source>
</evidence>
<sequence>MYVNIMCIGIIGNAIVIVIYSCRFQLYLVFCKMSSTIILFVHVSSILISIGVDRYLTICRPFQTQITTRVAKYICGILIFASLVRSFPIIEIYGYSRCFFRDEYGYNTFSVVYNAILLSIFVAATIVPFVLYALICRKLYISRRRLSLDKKYMNSGENIMEACMKVAINFEAKNTRSKFPINETMKCPAVETGGSGCNRDLHANDKTCDDSKSESTNLDSTQKGKQNVKIDIVGIEVEVTGFVFYLGSCVVKPESTNCNITGKRTMKTMYTMLTITALFILSYIPAFYVTIQGLIDEEFWDRPSNDELVLYKILLTSYLINNMMNLVVYRFMDEKFRQECFEMQWSCRRCR</sequence>
<dbReference type="InterPro" id="IPR000276">
    <property type="entry name" value="GPCR_Rhodpsn"/>
</dbReference>
<evidence type="ECO:0000256" key="2">
    <source>
        <dbReference type="ARBA" id="ARBA00022475"/>
    </source>
</evidence>
<evidence type="ECO:0000256" key="7">
    <source>
        <dbReference type="SAM" id="Phobius"/>
    </source>
</evidence>
<feature type="domain" description="G-protein coupled receptors family 1 profile" evidence="8">
    <location>
        <begin position="46"/>
        <end position="329"/>
    </location>
</feature>
<organism evidence="9 10">
    <name type="scientific">Sinanodonta woodiana</name>
    <name type="common">Chinese pond mussel</name>
    <name type="synonym">Anodonta woodiana</name>
    <dbReference type="NCBI Taxonomy" id="1069815"/>
    <lineage>
        <taxon>Eukaryota</taxon>
        <taxon>Metazoa</taxon>
        <taxon>Spiralia</taxon>
        <taxon>Lophotrochozoa</taxon>
        <taxon>Mollusca</taxon>
        <taxon>Bivalvia</taxon>
        <taxon>Autobranchia</taxon>
        <taxon>Heteroconchia</taxon>
        <taxon>Palaeoheterodonta</taxon>
        <taxon>Unionida</taxon>
        <taxon>Unionoidea</taxon>
        <taxon>Unionidae</taxon>
        <taxon>Unioninae</taxon>
        <taxon>Sinanodonta</taxon>
    </lineage>
</organism>
<feature type="transmembrane region" description="Helical" evidence="7">
    <location>
        <begin position="269"/>
        <end position="289"/>
    </location>
</feature>
<dbReference type="Pfam" id="PF00001">
    <property type="entry name" value="7tm_1"/>
    <property type="match status" value="1"/>
</dbReference>
<evidence type="ECO:0000313" key="10">
    <source>
        <dbReference type="Proteomes" id="UP001634394"/>
    </source>
</evidence>
<dbReference type="Proteomes" id="UP001634394">
    <property type="component" value="Unassembled WGS sequence"/>
</dbReference>
<evidence type="ECO:0000256" key="3">
    <source>
        <dbReference type="ARBA" id="ARBA00022692"/>
    </source>
</evidence>
<dbReference type="EMBL" id="JBJQND010000001">
    <property type="protein sequence ID" value="KAL3889960.1"/>
    <property type="molecule type" value="Genomic_DNA"/>
</dbReference>
<dbReference type="SUPFAM" id="SSF81321">
    <property type="entry name" value="Family A G protein-coupled receptor-like"/>
    <property type="match status" value="1"/>
</dbReference>
<feature type="transmembrane region" description="Helical" evidence="7">
    <location>
        <begin position="73"/>
        <end position="95"/>
    </location>
</feature>
<dbReference type="AlphaFoldDB" id="A0ABD3XY04"/>
<dbReference type="InterPro" id="IPR017452">
    <property type="entry name" value="GPCR_Rhodpsn_7TM"/>
</dbReference>
<comment type="subcellular location">
    <subcellularLocation>
        <location evidence="1">Cell membrane</location>
        <topology evidence="1">Multi-pass membrane protein</topology>
    </subcellularLocation>
</comment>
<keyword evidence="4 7" id="KW-1133">Transmembrane helix</keyword>
<feature type="transmembrane region" description="Helical" evidence="7">
    <location>
        <begin position="309"/>
        <end position="329"/>
    </location>
</feature>
<dbReference type="GO" id="GO:0005886">
    <property type="term" value="C:plasma membrane"/>
    <property type="evidence" value="ECO:0007669"/>
    <property type="project" value="UniProtKB-SubCell"/>
</dbReference>
<keyword evidence="10" id="KW-1185">Reference proteome</keyword>
<feature type="transmembrane region" description="Helical" evidence="7">
    <location>
        <begin position="115"/>
        <end position="135"/>
    </location>
</feature>
<name>A0ABD3XY04_SINWO</name>
<feature type="transmembrane region" description="Helical" evidence="7">
    <location>
        <begin position="7"/>
        <end position="27"/>
    </location>
</feature>
<evidence type="ECO:0000256" key="1">
    <source>
        <dbReference type="ARBA" id="ARBA00004651"/>
    </source>
</evidence>
<evidence type="ECO:0000313" key="9">
    <source>
        <dbReference type="EMBL" id="KAL3889960.1"/>
    </source>
</evidence>
<gene>
    <name evidence="9" type="ORF">ACJMK2_002274</name>
</gene>
<evidence type="ECO:0000256" key="6">
    <source>
        <dbReference type="ARBA" id="ARBA00023170"/>
    </source>
</evidence>
<evidence type="ECO:0000256" key="5">
    <source>
        <dbReference type="ARBA" id="ARBA00023136"/>
    </source>
</evidence>
<comment type="caution">
    <text evidence="9">The sequence shown here is derived from an EMBL/GenBank/DDBJ whole genome shotgun (WGS) entry which is preliminary data.</text>
</comment>
<evidence type="ECO:0000256" key="4">
    <source>
        <dbReference type="ARBA" id="ARBA00022989"/>
    </source>
</evidence>
<dbReference type="CDD" id="cd00637">
    <property type="entry name" value="7tm_classA_rhodopsin-like"/>
    <property type="match status" value="1"/>
</dbReference>
<dbReference type="PANTHER" id="PTHR24241">
    <property type="entry name" value="NEUROPEPTIDE RECEPTOR-RELATED G-PROTEIN COUPLED RECEPTOR"/>
    <property type="match status" value="1"/>
</dbReference>
<dbReference type="Gene3D" id="1.20.1070.10">
    <property type="entry name" value="Rhodopsin 7-helix transmembrane proteins"/>
    <property type="match status" value="1"/>
</dbReference>
<keyword evidence="5 7" id="KW-0472">Membrane</keyword>
<keyword evidence="3 7" id="KW-0812">Transmembrane</keyword>